<sequence length="122" mass="12803">MKIATHSRVNSSYRGSILISSNYTALAMVTLNTPHQVASHGALSGLSARVSAPPVRRSICWNGPTTESPTVATTQSCTSGQNCDVFATDNRESSVPPRAQTVLTETPPAASTLTEIVIVFTG</sequence>
<gene>
    <name evidence="1" type="ORF">JKILLFL_G9173</name>
</gene>
<organism evidence="1 2">
    <name type="scientific">Tilletia laevis</name>
    <dbReference type="NCBI Taxonomy" id="157183"/>
    <lineage>
        <taxon>Eukaryota</taxon>
        <taxon>Fungi</taxon>
        <taxon>Dikarya</taxon>
        <taxon>Basidiomycota</taxon>
        <taxon>Ustilaginomycotina</taxon>
        <taxon>Exobasidiomycetes</taxon>
        <taxon>Tilletiales</taxon>
        <taxon>Tilletiaceae</taxon>
        <taxon>Tilletia</taxon>
    </lineage>
</organism>
<evidence type="ECO:0000313" key="1">
    <source>
        <dbReference type="EMBL" id="CAD6956033.1"/>
    </source>
</evidence>
<reference evidence="1 2" key="1">
    <citation type="submission" date="2020-10" db="EMBL/GenBank/DDBJ databases">
        <authorList>
            <person name="Sedaghatjoo S."/>
        </authorList>
    </citation>
    <scope>NUCLEOTIDE SEQUENCE [LARGE SCALE GENOMIC DNA]</scope>
    <source>
        <strain evidence="1 2">LLFL</strain>
    </source>
</reference>
<comment type="caution">
    <text evidence="1">The sequence shown here is derived from an EMBL/GenBank/DDBJ whole genome shotgun (WGS) entry which is preliminary data.</text>
</comment>
<evidence type="ECO:0000313" key="2">
    <source>
        <dbReference type="Proteomes" id="UP000836404"/>
    </source>
</evidence>
<dbReference type="Proteomes" id="UP000836404">
    <property type="component" value="Unassembled WGS sequence"/>
</dbReference>
<dbReference type="AlphaFoldDB" id="A0A9N8M6C9"/>
<accession>A0A9N8M6C9</accession>
<proteinExistence type="predicted"/>
<keyword evidence="2" id="KW-1185">Reference proteome</keyword>
<name>A0A9N8M6C9_9BASI</name>
<dbReference type="EMBL" id="CAJHJF010006364">
    <property type="protein sequence ID" value="CAD6956033.1"/>
    <property type="molecule type" value="Genomic_DNA"/>
</dbReference>
<protein>
    <submittedName>
        <fullName evidence="1">Uncharacterized protein</fullName>
    </submittedName>
</protein>